<reference evidence="2" key="1">
    <citation type="submission" date="2017-09" db="EMBL/GenBank/DDBJ databases">
        <title>Depth-based differentiation of microbial function through sediment-hosted aquifers and enrichment of novel symbionts in the deep terrestrial subsurface.</title>
        <authorList>
            <person name="Probst A.J."/>
            <person name="Ladd B."/>
            <person name="Jarett J.K."/>
            <person name="Geller-Mcgrath D.E."/>
            <person name="Sieber C.M.K."/>
            <person name="Emerson J.B."/>
            <person name="Anantharaman K."/>
            <person name="Thomas B.C."/>
            <person name="Malmstrom R."/>
            <person name="Stieglmeier M."/>
            <person name="Klingl A."/>
            <person name="Woyke T."/>
            <person name="Ryan C.M."/>
            <person name="Banfield J.F."/>
        </authorList>
    </citation>
    <scope>NUCLEOTIDE SEQUENCE [LARGE SCALE GENOMIC DNA]</scope>
</reference>
<comment type="caution">
    <text evidence="1">The sequence shown here is derived from an EMBL/GenBank/DDBJ whole genome shotgun (WGS) entry which is preliminary data.</text>
</comment>
<feature type="non-terminal residue" evidence="1">
    <location>
        <position position="59"/>
    </location>
</feature>
<dbReference type="EMBL" id="PFKI01000254">
    <property type="protein sequence ID" value="PIY18844.1"/>
    <property type="molecule type" value="Genomic_DNA"/>
</dbReference>
<name>A0A2M7P098_9BACT</name>
<gene>
    <name evidence="1" type="ORF">COZ13_08465</name>
</gene>
<evidence type="ECO:0000313" key="1">
    <source>
        <dbReference type="EMBL" id="PIY18844.1"/>
    </source>
</evidence>
<accession>A0A2M7P098</accession>
<evidence type="ECO:0000313" key="2">
    <source>
        <dbReference type="Proteomes" id="UP000231028"/>
    </source>
</evidence>
<proteinExistence type="predicted"/>
<dbReference type="InterPro" id="IPR011047">
    <property type="entry name" value="Quinoprotein_ADH-like_sf"/>
</dbReference>
<organism evidence="1 2">
    <name type="scientific">Candidatus Desantisbacteria bacterium CG_4_10_14_3_um_filter_40_18</name>
    <dbReference type="NCBI Taxonomy" id="1974544"/>
    <lineage>
        <taxon>Bacteria</taxon>
        <taxon>Candidatus Desantisiibacteriota</taxon>
    </lineage>
</organism>
<protein>
    <submittedName>
        <fullName evidence="1">Uncharacterized protein</fullName>
    </submittedName>
</protein>
<dbReference type="Proteomes" id="UP000231028">
    <property type="component" value="Unassembled WGS sequence"/>
</dbReference>
<dbReference type="AlphaFoldDB" id="A0A2M7P098"/>
<sequence length="59" mass="6422">MTNGNVKWSIRLKGQGFSSPVVGLDGSVYIGVNGNEENSAIYAISEIGKIRWKYPVTYG</sequence>
<dbReference type="SUPFAM" id="SSF50998">
    <property type="entry name" value="Quinoprotein alcohol dehydrogenase-like"/>
    <property type="match status" value="1"/>
</dbReference>
<dbReference type="Gene3D" id="2.40.10.480">
    <property type="match status" value="1"/>
</dbReference>